<dbReference type="Gene3D" id="3.90.1590.10">
    <property type="entry name" value="glutathione-dependent formaldehyde- activating enzyme (gfa)"/>
    <property type="match status" value="1"/>
</dbReference>
<comment type="caution">
    <text evidence="1">The sequence shown here is derived from an EMBL/GenBank/DDBJ whole genome shotgun (WGS) entry which is preliminary data.</text>
</comment>
<organism evidence="1 2">
    <name type="scientific">Halomonas halmophila</name>
    <dbReference type="NCBI Taxonomy" id="252"/>
    <lineage>
        <taxon>Bacteria</taxon>
        <taxon>Pseudomonadati</taxon>
        <taxon>Pseudomonadota</taxon>
        <taxon>Gammaproteobacteria</taxon>
        <taxon>Oceanospirillales</taxon>
        <taxon>Halomonadaceae</taxon>
        <taxon>Halomonas</taxon>
    </lineage>
</organism>
<evidence type="ECO:0000313" key="1">
    <source>
        <dbReference type="EMBL" id="GED21587.1"/>
    </source>
</evidence>
<sequence>MTGSPILGAACHCDDCQAGARQVEQLDNAPSILDAAGGTPYLLYRKDRVRCPRGDEHLVEYKLKSTSPTSRIVAGCCNTFMYLDFQRGHWLSMHRAQFVEANWPLQARIQTRFKPEGSTMPDNVPAYSAYPFKLIGKLVAARLAMLFKR</sequence>
<accession>A0A4Y4EWL4</accession>
<evidence type="ECO:0000313" key="2">
    <source>
        <dbReference type="Proteomes" id="UP000319812"/>
    </source>
</evidence>
<dbReference type="InterPro" id="IPR011057">
    <property type="entry name" value="Mss4-like_sf"/>
</dbReference>
<gene>
    <name evidence="1" type="ORF">HHA01_05640</name>
</gene>
<dbReference type="EMBL" id="BJOC01000011">
    <property type="protein sequence ID" value="GED21587.1"/>
    <property type="molecule type" value="Genomic_DNA"/>
</dbReference>
<dbReference type="Proteomes" id="UP000319812">
    <property type="component" value="Unassembled WGS sequence"/>
</dbReference>
<evidence type="ECO:0008006" key="3">
    <source>
        <dbReference type="Google" id="ProtNLM"/>
    </source>
</evidence>
<dbReference type="SUPFAM" id="SSF51316">
    <property type="entry name" value="Mss4-like"/>
    <property type="match status" value="1"/>
</dbReference>
<keyword evidence="2" id="KW-1185">Reference proteome</keyword>
<name>A0A4Y4EWL4_9GAMM</name>
<reference evidence="1 2" key="1">
    <citation type="submission" date="2019-06" db="EMBL/GenBank/DDBJ databases">
        <title>Whole genome shotgun sequence of Halomonas halmophila NBRC 15537.</title>
        <authorList>
            <person name="Hosoyama A."/>
            <person name="Uohara A."/>
            <person name="Ohji S."/>
            <person name="Ichikawa N."/>
        </authorList>
    </citation>
    <scope>NUCLEOTIDE SEQUENCE [LARGE SCALE GENOMIC DNA]</scope>
    <source>
        <strain evidence="1 2">NBRC 15537</strain>
    </source>
</reference>
<proteinExistence type="predicted"/>
<dbReference type="AlphaFoldDB" id="A0A4Y4EWL4"/>
<protein>
    <recommendedName>
        <fullName evidence="3">CENP-V/GFA domain-containing protein</fullName>
    </recommendedName>
</protein>